<dbReference type="InterPro" id="IPR036390">
    <property type="entry name" value="WH_DNA-bd_sf"/>
</dbReference>
<proteinExistence type="predicted"/>
<evidence type="ECO:0000259" key="1">
    <source>
        <dbReference type="Pfam" id="PF09339"/>
    </source>
</evidence>
<protein>
    <submittedName>
        <fullName evidence="2">ArsR family transcriptional regulator</fullName>
    </submittedName>
</protein>
<keyword evidence="3" id="KW-1185">Reference proteome</keyword>
<accession>A0A1X1XWW5</accession>
<dbReference type="Proteomes" id="UP000193487">
    <property type="component" value="Unassembled WGS sequence"/>
</dbReference>
<comment type="caution">
    <text evidence="2">The sequence shown here is derived from an EMBL/GenBank/DDBJ whole genome shotgun (WGS) entry which is preliminary data.</text>
</comment>
<dbReference type="InterPro" id="IPR036388">
    <property type="entry name" value="WH-like_DNA-bd_sf"/>
</dbReference>
<feature type="domain" description="HTH iclR-type" evidence="1">
    <location>
        <begin position="24"/>
        <end position="63"/>
    </location>
</feature>
<dbReference type="AlphaFoldDB" id="A0A1X1XWW5"/>
<reference evidence="2 3" key="1">
    <citation type="submission" date="2016-01" db="EMBL/GenBank/DDBJ databases">
        <title>The new phylogeny of the genus Mycobacterium.</title>
        <authorList>
            <person name="Tarcisio F."/>
            <person name="Conor M."/>
            <person name="Antonella G."/>
            <person name="Elisabetta G."/>
            <person name="Giulia F.S."/>
            <person name="Sara T."/>
            <person name="Anna F."/>
            <person name="Clotilde B."/>
            <person name="Roberto B."/>
            <person name="Veronica D.S."/>
            <person name="Fabio R."/>
            <person name="Monica P."/>
            <person name="Olivier J."/>
            <person name="Enrico T."/>
            <person name="Nicola S."/>
        </authorList>
    </citation>
    <scope>NUCLEOTIDE SEQUENCE [LARGE SCALE GENOMIC DNA]</scope>
    <source>
        <strain evidence="2 3">DSM 45166</strain>
    </source>
</reference>
<dbReference type="EMBL" id="LQPE01000120">
    <property type="protein sequence ID" value="ORW03345.1"/>
    <property type="molecule type" value="Genomic_DNA"/>
</dbReference>
<evidence type="ECO:0000313" key="2">
    <source>
        <dbReference type="EMBL" id="ORW03345.1"/>
    </source>
</evidence>
<sequence length="198" mass="21411">MRSEAPSLMPIFRSRHQAEFLAQLLTHPGEEYSLSELSRAIGVPLTTLHREAERLAAAGLIRERKLGKNRMVSANTDNPAAAPLTQLLSLTFGPVAVIGEEFGGINGVEAIVIFGSWAARYAGEPGLPPNDIDVLVIGEAGQFDVFSAADRAQQRLGVEVNPQQCSAERWANPGDDPLIGEIRRRPHTVAFQRDGAHA</sequence>
<dbReference type="RefSeq" id="WP_083071750.1">
    <property type="nucleotide sequence ID" value="NZ_LQPE01000120.1"/>
</dbReference>
<dbReference type="InterPro" id="IPR011991">
    <property type="entry name" value="ArsR-like_HTH"/>
</dbReference>
<evidence type="ECO:0000313" key="3">
    <source>
        <dbReference type="Proteomes" id="UP000193487"/>
    </source>
</evidence>
<dbReference type="Gene3D" id="1.10.10.10">
    <property type="entry name" value="Winged helix-like DNA-binding domain superfamily/Winged helix DNA-binding domain"/>
    <property type="match status" value="1"/>
</dbReference>
<dbReference type="Pfam" id="PF09339">
    <property type="entry name" value="HTH_IclR"/>
    <property type="match status" value="1"/>
</dbReference>
<gene>
    <name evidence="2" type="ORF">AWC14_05215</name>
</gene>
<dbReference type="CDD" id="cd00090">
    <property type="entry name" value="HTH_ARSR"/>
    <property type="match status" value="1"/>
</dbReference>
<dbReference type="OrthoDB" id="3526885at2"/>
<name>A0A1X1XWW5_9MYCO</name>
<dbReference type="SUPFAM" id="SSF46785">
    <property type="entry name" value="Winged helix' DNA-binding domain"/>
    <property type="match status" value="1"/>
</dbReference>
<organism evidence="2 3">
    <name type="scientific">Mycobacterium kyorinense</name>
    <dbReference type="NCBI Taxonomy" id="487514"/>
    <lineage>
        <taxon>Bacteria</taxon>
        <taxon>Bacillati</taxon>
        <taxon>Actinomycetota</taxon>
        <taxon>Actinomycetes</taxon>
        <taxon>Mycobacteriales</taxon>
        <taxon>Mycobacteriaceae</taxon>
        <taxon>Mycobacterium</taxon>
    </lineage>
</organism>
<dbReference type="InterPro" id="IPR005471">
    <property type="entry name" value="Tscrpt_reg_IclR_N"/>
</dbReference>